<evidence type="ECO:0000256" key="4">
    <source>
        <dbReference type="SAM" id="MobiDB-lite"/>
    </source>
</evidence>
<reference evidence="6" key="1">
    <citation type="submission" date="2022-06" db="EMBL/GenBank/DDBJ databases">
        <title>Complete genome sequence of Streptomyces nigrescens HEK616.</title>
        <authorList>
            <person name="Asamizu S."/>
            <person name="Onaka H."/>
        </authorList>
    </citation>
    <scope>NUCLEOTIDE SEQUENCE</scope>
    <source>
        <strain evidence="6">HEK616</strain>
        <plasmid evidence="6">SNP1</plasmid>
    </source>
</reference>
<name>A0ABN6RD87_STRNI</name>
<dbReference type="InterPro" id="IPR014015">
    <property type="entry name" value="Helicase_SF3_DNA-vir"/>
</dbReference>
<evidence type="ECO:0000256" key="2">
    <source>
        <dbReference type="ARBA" id="ARBA00022801"/>
    </source>
</evidence>
<evidence type="ECO:0000256" key="3">
    <source>
        <dbReference type="ARBA" id="ARBA00022840"/>
    </source>
</evidence>
<gene>
    <name evidence="6" type="ORF">HEK616_84920</name>
</gene>
<accession>A0ABN6RD87</accession>
<sequence>MNGDERLLNGRIYGAEHDDPNPGPLPHRTYAELVDGPLDGLLLNIHEWRTEEVDDGMALFAELGRWPGDRALYDPRPGEPPHTRPGSELPLLLLWRHALTPAGTAAYGLPSASWAAVFAIHGRRVIVCSELKAGDRFDESRVKLPAGGDIINARRMRQDFFSFVPTHKLFLLGNYRPEVGTGGFAFWRRMRLIPFERVVPDARKVDNLADILVREEGPGILTWLVDGARRYLCREKDLTVPERVRVATTAYAETEDRMADSCPNAARSTRACVPLKSTSTSPAPAGAKVKAHPRSPPAPSPAAYERPSACDPRRK</sequence>
<keyword evidence="6" id="KW-0614">Plasmid</keyword>
<dbReference type="NCBIfam" id="TIGR01613">
    <property type="entry name" value="primase_Cterm"/>
    <property type="match status" value="1"/>
</dbReference>
<evidence type="ECO:0000256" key="1">
    <source>
        <dbReference type="ARBA" id="ARBA00022741"/>
    </source>
</evidence>
<feature type="region of interest" description="Disordered" evidence="4">
    <location>
        <begin position="270"/>
        <end position="315"/>
    </location>
</feature>
<keyword evidence="3" id="KW-0067">ATP-binding</keyword>
<dbReference type="PANTHER" id="PTHR35372">
    <property type="entry name" value="ATP BINDING PROTEIN-RELATED"/>
    <property type="match status" value="1"/>
</dbReference>
<dbReference type="PROSITE" id="PS51206">
    <property type="entry name" value="SF3_HELICASE_1"/>
    <property type="match status" value="1"/>
</dbReference>
<dbReference type="InterPro" id="IPR051620">
    <property type="entry name" value="ORF904-like_C"/>
</dbReference>
<feature type="domain" description="SF3 helicase" evidence="5">
    <location>
        <begin position="4"/>
        <end position="208"/>
    </location>
</feature>
<evidence type="ECO:0000259" key="5">
    <source>
        <dbReference type="PROSITE" id="PS51206"/>
    </source>
</evidence>
<proteinExistence type="predicted"/>
<dbReference type="Proteomes" id="UP001059597">
    <property type="component" value="Plasmid SNP1"/>
</dbReference>
<protein>
    <recommendedName>
        <fullName evidence="5">SF3 helicase domain-containing protein</fullName>
    </recommendedName>
</protein>
<keyword evidence="1" id="KW-0547">Nucleotide-binding</keyword>
<dbReference type="PANTHER" id="PTHR35372:SF2">
    <property type="entry name" value="SF3 HELICASE DOMAIN-CONTAINING PROTEIN"/>
    <property type="match status" value="1"/>
</dbReference>
<evidence type="ECO:0000313" key="6">
    <source>
        <dbReference type="EMBL" id="BDM75005.1"/>
    </source>
</evidence>
<keyword evidence="2" id="KW-0378">Hydrolase</keyword>
<feature type="region of interest" description="Disordered" evidence="4">
    <location>
        <begin position="1"/>
        <end position="26"/>
    </location>
</feature>
<evidence type="ECO:0000313" key="7">
    <source>
        <dbReference type="Proteomes" id="UP001059597"/>
    </source>
</evidence>
<dbReference type="EMBL" id="AP026074">
    <property type="protein sequence ID" value="BDM75005.1"/>
    <property type="molecule type" value="Genomic_DNA"/>
</dbReference>
<feature type="compositionally biased region" description="Basic and acidic residues" evidence="4">
    <location>
        <begin position="1"/>
        <end position="20"/>
    </location>
</feature>
<organism evidence="6 7">
    <name type="scientific">Streptomyces nigrescens</name>
    <dbReference type="NCBI Taxonomy" id="1920"/>
    <lineage>
        <taxon>Bacteria</taxon>
        <taxon>Bacillati</taxon>
        <taxon>Actinomycetota</taxon>
        <taxon>Actinomycetes</taxon>
        <taxon>Kitasatosporales</taxon>
        <taxon>Streptomycetaceae</taxon>
        <taxon>Streptomyces</taxon>
    </lineage>
</organism>
<geneLocation type="plasmid" evidence="6 7">
    <name>SNP1</name>
</geneLocation>
<keyword evidence="7" id="KW-1185">Reference proteome</keyword>
<dbReference type="InterPro" id="IPR006500">
    <property type="entry name" value="Helicase_put_C_phage/plasmid"/>
</dbReference>